<dbReference type="OrthoDB" id="5193742at2"/>
<organism evidence="1 2">
    <name type="scientific">Dactylosporangium aurantiacum</name>
    <dbReference type="NCBI Taxonomy" id="35754"/>
    <lineage>
        <taxon>Bacteria</taxon>
        <taxon>Bacillati</taxon>
        <taxon>Actinomycetota</taxon>
        <taxon>Actinomycetes</taxon>
        <taxon>Micromonosporales</taxon>
        <taxon>Micromonosporaceae</taxon>
        <taxon>Dactylosporangium</taxon>
    </lineage>
</organism>
<dbReference type="KEGG" id="daur:Daura_24470"/>
<sequence length="130" mass="13140">MAAFAMVTVVALAGGCADSDARRDAISGVAVRLLTAAGAGDGAAACALLAPDTVEALEQSAGASCAEAVLDEDLPEPAGVRRVDVYGQWARVVLADDTEFLAAFPGGWRVVAAGCRSRGERPYDCVLQGG</sequence>
<dbReference type="EMBL" id="CP073767">
    <property type="protein sequence ID" value="UWZ59737.1"/>
    <property type="molecule type" value="Genomic_DNA"/>
</dbReference>
<evidence type="ECO:0000313" key="1">
    <source>
        <dbReference type="EMBL" id="UWZ59737.1"/>
    </source>
</evidence>
<reference evidence="1" key="1">
    <citation type="submission" date="2021-04" db="EMBL/GenBank/DDBJ databases">
        <title>Dactylosporangium aurantiacum NRRL B-8018 full assembly.</title>
        <authorList>
            <person name="Hartkoorn R.C."/>
            <person name="Beaudoing E."/>
            <person name="Hot D."/>
        </authorList>
    </citation>
    <scope>NUCLEOTIDE SEQUENCE</scope>
    <source>
        <strain evidence="1">NRRL B-8018</strain>
    </source>
</reference>
<dbReference type="AlphaFoldDB" id="A0A9Q9ITY4"/>
<evidence type="ECO:0000313" key="2">
    <source>
        <dbReference type="Proteomes" id="UP001058003"/>
    </source>
</evidence>
<proteinExistence type="predicted"/>
<dbReference type="Proteomes" id="UP001058003">
    <property type="component" value="Chromosome"/>
</dbReference>
<protein>
    <submittedName>
        <fullName evidence="1">Uncharacterized protein</fullName>
    </submittedName>
</protein>
<name>A0A9Q9ITY4_9ACTN</name>
<gene>
    <name evidence="1" type="ORF">Daura_24470</name>
</gene>
<accession>A0A9Q9ITY4</accession>
<keyword evidence="2" id="KW-1185">Reference proteome</keyword>